<comment type="similarity">
    <text evidence="2 9">Belongs to the uroporphyrinogen-III synthase family.</text>
</comment>
<dbReference type="AlphaFoldDB" id="A0A5C8P111"/>
<dbReference type="EC" id="4.2.1.75" evidence="3 9"/>
<dbReference type="GO" id="GO:0006780">
    <property type="term" value="P:uroporphyrinogen III biosynthetic process"/>
    <property type="evidence" value="ECO:0007669"/>
    <property type="project" value="UniProtKB-UniRule"/>
</dbReference>
<evidence type="ECO:0000256" key="3">
    <source>
        <dbReference type="ARBA" id="ARBA00013109"/>
    </source>
</evidence>
<dbReference type="InterPro" id="IPR039793">
    <property type="entry name" value="UROS/Hem4"/>
</dbReference>
<keyword evidence="13" id="KW-1185">Reference proteome</keyword>
<evidence type="ECO:0000256" key="5">
    <source>
        <dbReference type="ARBA" id="ARBA00023244"/>
    </source>
</evidence>
<proteinExistence type="inferred from homology"/>
<evidence type="ECO:0000256" key="7">
    <source>
        <dbReference type="ARBA" id="ARBA00040167"/>
    </source>
</evidence>
<evidence type="ECO:0000313" key="13">
    <source>
        <dbReference type="Proteomes" id="UP000321548"/>
    </source>
</evidence>
<evidence type="ECO:0000256" key="4">
    <source>
        <dbReference type="ARBA" id="ARBA00023239"/>
    </source>
</evidence>
<dbReference type="PANTHER" id="PTHR38042">
    <property type="entry name" value="UROPORPHYRINOGEN-III SYNTHASE, CHLOROPLASTIC"/>
    <property type="match status" value="1"/>
</dbReference>
<dbReference type="OrthoDB" id="9787650at2"/>
<name>A0A5C8P111_9BURK</name>
<dbReference type="CDD" id="cd06578">
    <property type="entry name" value="HemD"/>
    <property type="match status" value="1"/>
</dbReference>
<feature type="region of interest" description="Disordered" evidence="10">
    <location>
        <begin position="1"/>
        <end position="37"/>
    </location>
</feature>
<comment type="catalytic activity">
    <reaction evidence="8 9">
        <text>hydroxymethylbilane = uroporphyrinogen III + H2O</text>
        <dbReference type="Rhea" id="RHEA:18965"/>
        <dbReference type="ChEBI" id="CHEBI:15377"/>
        <dbReference type="ChEBI" id="CHEBI:57308"/>
        <dbReference type="ChEBI" id="CHEBI:57845"/>
        <dbReference type="EC" id="4.2.1.75"/>
    </reaction>
</comment>
<accession>A0A5C8P111</accession>
<comment type="pathway">
    <text evidence="1 9">Porphyrin-containing compound metabolism; protoporphyrin-IX biosynthesis; coproporphyrinogen-III from 5-aminolevulinate: step 3/4.</text>
</comment>
<evidence type="ECO:0000313" key="12">
    <source>
        <dbReference type="EMBL" id="TXL66992.1"/>
    </source>
</evidence>
<dbReference type="UniPathway" id="UPA00251">
    <property type="reaction ID" value="UER00320"/>
</dbReference>
<organism evidence="12 13">
    <name type="scientific">Zeimonas arvi</name>
    <dbReference type="NCBI Taxonomy" id="2498847"/>
    <lineage>
        <taxon>Bacteria</taxon>
        <taxon>Pseudomonadati</taxon>
        <taxon>Pseudomonadota</taxon>
        <taxon>Betaproteobacteria</taxon>
        <taxon>Burkholderiales</taxon>
        <taxon>Burkholderiaceae</taxon>
        <taxon>Zeimonas</taxon>
    </lineage>
</organism>
<evidence type="ECO:0000256" key="1">
    <source>
        <dbReference type="ARBA" id="ARBA00004772"/>
    </source>
</evidence>
<comment type="caution">
    <text evidence="12">The sequence shown here is derived from an EMBL/GenBank/DDBJ whole genome shotgun (WGS) entry which is preliminary data.</text>
</comment>
<sequence>MRVPRRWRARTGGPGGSRGRQRDGRGRRTLPAGRPGIGRADRRACCAPVAGARRSAVARLVLTLPEPRAASLARVLVERGHEALRFAFVALHPLTGLPGAAALMAALARFDRVVFVSPTAIEVFADALHDGWPSGLAPAVVGPGSLAVLADRGGDRHPGLLVPPGPAYDAEALLALPALAAPLHGRILVVRAEGGNPRIERELAARGARTEVFEAYRRTALQPDRGGIDLLARWLSERETSCVRVLVTTVEAAERLAELAGGPGALGSLRDIDALAIHPRIADRLRTLGWKSVTPIEPGLEALLAAIESDRRVAEAPGQRQHRSGSDSD</sequence>
<gene>
    <name evidence="12" type="ORF">FHP08_05035</name>
</gene>
<dbReference type="InterPro" id="IPR003754">
    <property type="entry name" value="4pyrrol_synth_uPrphyn_synth"/>
</dbReference>
<dbReference type="EMBL" id="VDUY01000002">
    <property type="protein sequence ID" value="TXL66992.1"/>
    <property type="molecule type" value="Genomic_DNA"/>
</dbReference>
<keyword evidence="4 9" id="KW-0456">Lyase</keyword>
<dbReference type="Proteomes" id="UP000321548">
    <property type="component" value="Unassembled WGS sequence"/>
</dbReference>
<evidence type="ECO:0000256" key="8">
    <source>
        <dbReference type="ARBA" id="ARBA00048617"/>
    </source>
</evidence>
<dbReference type="GO" id="GO:0006782">
    <property type="term" value="P:protoporphyrinogen IX biosynthetic process"/>
    <property type="evidence" value="ECO:0007669"/>
    <property type="project" value="UniProtKB-UniRule"/>
</dbReference>
<dbReference type="Pfam" id="PF02602">
    <property type="entry name" value="HEM4"/>
    <property type="match status" value="1"/>
</dbReference>
<dbReference type="InterPro" id="IPR036108">
    <property type="entry name" value="4pyrrol_syn_uPrphyn_synt_sf"/>
</dbReference>
<protein>
    <recommendedName>
        <fullName evidence="7 9">Uroporphyrinogen-III synthase</fullName>
        <ecNumber evidence="3 9">4.2.1.75</ecNumber>
    </recommendedName>
</protein>
<comment type="function">
    <text evidence="6 9">Catalyzes cyclization of the linear tetrapyrrole, hydroxymethylbilane, to the macrocyclic uroporphyrinogen III.</text>
</comment>
<feature type="domain" description="Tetrapyrrole biosynthesis uroporphyrinogen III synthase" evidence="11">
    <location>
        <begin position="72"/>
        <end position="304"/>
    </location>
</feature>
<keyword evidence="5 9" id="KW-0627">Porphyrin biosynthesis</keyword>
<reference evidence="12 13" key="1">
    <citation type="submission" date="2019-06" db="EMBL/GenBank/DDBJ databases">
        <title>Quisquiliibacterium sp. nov., isolated from a maize field.</title>
        <authorList>
            <person name="Lin S.-Y."/>
            <person name="Tsai C.-F."/>
            <person name="Young C.-C."/>
        </authorList>
    </citation>
    <scope>NUCLEOTIDE SEQUENCE [LARGE SCALE GENOMIC DNA]</scope>
    <source>
        <strain evidence="12 13">CC-CFT501</strain>
    </source>
</reference>
<dbReference type="GO" id="GO:0004852">
    <property type="term" value="F:uroporphyrinogen-III synthase activity"/>
    <property type="evidence" value="ECO:0007669"/>
    <property type="project" value="UniProtKB-UniRule"/>
</dbReference>
<evidence type="ECO:0000256" key="2">
    <source>
        <dbReference type="ARBA" id="ARBA00008133"/>
    </source>
</evidence>
<dbReference type="PANTHER" id="PTHR38042:SF1">
    <property type="entry name" value="UROPORPHYRINOGEN-III SYNTHASE, CHLOROPLASTIC"/>
    <property type="match status" value="1"/>
</dbReference>
<dbReference type="Gene3D" id="3.40.50.10090">
    <property type="match status" value="2"/>
</dbReference>
<evidence type="ECO:0000256" key="6">
    <source>
        <dbReference type="ARBA" id="ARBA00037589"/>
    </source>
</evidence>
<dbReference type="SUPFAM" id="SSF69618">
    <property type="entry name" value="HemD-like"/>
    <property type="match status" value="1"/>
</dbReference>
<evidence type="ECO:0000259" key="11">
    <source>
        <dbReference type="Pfam" id="PF02602"/>
    </source>
</evidence>
<evidence type="ECO:0000256" key="10">
    <source>
        <dbReference type="SAM" id="MobiDB-lite"/>
    </source>
</evidence>
<evidence type="ECO:0000256" key="9">
    <source>
        <dbReference type="RuleBase" id="RU366031"/>
    </source>
</evidence>